<keyword evidence="1" id="KW-0812">Transmembrane</keyword>
<evidence type="ECO:0000313" key="2">
    <source>
        <dbReference type="EMBL" id="MRX55149.1"/>
    </source>
</evidence>
<protein>
    <submittedName>
        <fullName evidence="2">Uncharacterized protein</fullName>
    </submittedName>
</protein>
<dbReference type="EMBL" id="WKKF01000003">
    <property type="protein sequence ID" value="MRX55149.1"/>
    <property type="molecule type" value="Genomic_DNA"/>
</dbReference>
<dbReference type="AlphaFoldDB" id="A0A6I2MBL8"/>
<evidence type="ECO:0000256" key="1">
    <source>
        <dbReference type="SAM" id="Phobius"/>
    </source>
</evidence>
<comment type="caution">
    <text evidence="2">The sequence shown here is derived from an EMBL/GenBank/DDBJ whole genome shotgun (WGS) entry which is preliminary data.</text>
</comment>
<accession>A0A6I2MBL8</accession>
<feature type="transmembrane region" description="Helical" evidence="1">
    <location>
        <begin position="58"/>
        <end position="82"/>
    </location>
</feature>
<name>A0A6I2MBL8_9BACI</name>
<organism evidence="2 3">
    <name type="scientific">Metabacillus idriensis</name>
    <dbReference type="NCBI Taxonomy" id="324768"/>
    <lineage>
        <taxon>Bacteria</taxon>
        <taxon>Bacillati</taxon>
        <taxon>Bacillota</taxon>
        <taxon>Bacilli</taxon>
        <taxon>Bacillales</taxon>
        <taxon>Bacillaceae</taxon>
        <taxon>Metabacillus</taxon>
    </lineage>
</organism>
<sequence>MKMKKSAGKEKSLFYQRTKECRFERDRKQNYFANEQKKGKPQKDNWLDLSEDHPYKQFLIKPCCIAVLKLALTAFYLGLFLMF</sequence>
<reference evidence="2 3" key="1">
    <citation type="submission" date="2019-11" db="EMBL/GenBank/DDBJ databases">
        <title>Bacillus idriensis genome.</title>
        <authorList>
            <person name="Konopka E.N."/>
            <person name="Newman J.D."/>
        </authorList>
    </citation>
    <scope>NUCLEOTIDE SEQUENCE [LARGE SCALE GENOMIC DNA]</scope>
    <source>
        <strain evidence="2 3">DSM 19097</strain>
    </source>
</reference>
<gene>
    <name evidence="2" type="ORF">GJU41_14310</name>
</gene>
<dbReference type="RefSeq" id="WP_070879513.1">
    <property type="nucleotide sequence ID" value="NZ_CAJGAA010000004.1"/>
</dbReference>
<dbReference type="Proteomes" id="UP000441585">
    <property type="component" value="Unassembled WGS sequence"/>
</dbReference>
<proteinExistence type="predicted"/>
<keyword evidence="3" id="KW-1185">Reference proteome</keyword>
<keyword evidence="1" id="KW-0472">Membrane</keyword>
<evidence type="ECO:0000313" key="3">
    <source>
        <dbReference type="Proteomes" id="UP000441585"/>
    </source>
</evidence>
<keyword evidence="1" id="KW-1133">Transmembrane helix</keyword>